<dbReference type="GO" id="GO:0009307">
    <property type="term" value="P:DNA restriction-modification system"/>
    <property type="evidence" value="ECO:0007669"/>
    <property type="project" value="UniProtKB-KW"/>
</dbReference>
<dbReference type="EMBL" id="FO203512">
    <property type="protein sequence ID" value="CCK77973.1"/>
    <property type="molecule type" value="Genomic_DNA"/>
</dbReference>
<gene>
    <name evidence="5" type="primary">hsdS</name>
    <name evidence="5" type="ORF">OLEAN_C37970</name>
</gene>
<dbReference type="Gene3D" id="1.10.287.1120">
    <property type="entry name" value="Bipartite methylase S protein"/>
    <property type="match status" value="1"/>
</dbReference>
<evidence type="ECO:0000256" key="2">
    <source>
        <dbReference type="ARBA" id="ARBA00022747"/>
    </source>
</evidence>
<dbReference type="REBASE" id="65158">
    <property type="entry name" value="S.OanRB8ORF37980P"/>
</dbReference>
<feature type="domain" description="Type I restriction modification DNA specificity" evidence="4">
    <location>
        <begin position="22"/>
        <end position="197"/>
    </location>
</feature>
<dbReference type="SUPFAM" id="SSF116734">
    <property type="entry name" value="DNA methylase specificity domain"/>
    <property type="match status" value="2"/>
</dbReference>
<sequence>MANTQQVQSKVPQLRFPEFSGEWNRSRLGNVASFLKGKGISKADIVTEGKLECIRYGELYTHYDEIIDQIRSKTNLDKKSLILSKVNDVIIPASGESALDIARASCVRKEGVALSGDLNILRSKINGLFLAYYLSHKRKYDIARYAQGASVIHLYGTHMKSLYLCLPPKSEEADKIASFLSYVDNKVRLYKQKHEQLVLYKKGILQQLFSQQLRFKDDKGEDYPDWTRECLGDFITVRKGLPVTEDIPLHSLTIKNGIEPKSARYVRDFLVNDTSEAYKVVHPGDFAMNPMNLRFGAIARHSGDGMVLLSKYYDVFYFNDALDHEFMEEYLKSYGMIYFYNKMATGTLEEKKRVHFSDFVTFRRLIPCYLEQKKIARFLKSIDQKINLAQQQIEQTQVYKKGLLQQMFV</sequence>
<evidence type="ECO:0000259" key="4">
    <source>
        <dbReference type="Pfam" id="PF01420"/>
    </source>
</evidence>
<dbReference type="PANTHER" id="PTHR30408:SF12">
    <property type="entry name" value="TYPE I RESTRICTION ENZYME MJAVIII SPECIFICITY SUBUNIT"/>
    <property type="match status" value="1"/>
</dbReference>
<protein>
    <submittedName>
        <fullName evidence="5">Putative type I restriction, specificity subunit</fullName>
    </submittedName>
</protein>
<evidence type="ECO:0000256" key="1">
    <source>
        <dbReference type="ARBA" id="ARBA00010923"/>
    </source>
</evidence>
<name>R4YUM5_OLEAN</name>
<dbReference type="HOGENOM" id="CLU_021095_0_3_6"/>
<evidence type="ECO:0000313" key="5">
    <source>
        <dbReference type="EMBL" id="CCK77973.1"/>
    </source>
</evidence>
<dbReference type="InterPro" id="IPR044946">
    <property type="entry name" value="Restrct_endonuc_typeI_TRD_sf"/>
</dbReference>
<organism evidence="5 6">
    <name type="scientific">Oleispira antarctica RB-8</name>
    <dbReference type="NCBI Taxonomy" id="698738"/>
    <lineage>
        <taxon>Bacteria</taxon>
        <taxon>Pseudomonadati</taxon>
        <taxon>Pseudomonadota</taxon>
        <taxon>Gammaproteobacteria</taxon>
        <taxon>Oceanospirillales</taxon>
        <taxon>Oceanospirillaceae</taxon>
        <taxon>Oleispira</taxon>
    </lineage>
</organism>
<keyword evidence="6" id="KW-1185">Reference proteome</keyword>
<dbReference type="InterPro" id="IPR052021">
    <property type="entry name" value="Type-I_RS_S_subunit"/>
</dbReference>
<dbReference type="OrthoDB" id="398435at2"/>
<dbReference type="PANTHER" id="PTHR30408">
    <property type="entry name" value="TYPE-1 RESTRICTION ENZYME ECOKI SPECIFICITY PROTEIN"/>
    <property type="match status" value="1"/>
</dbReference>
<accession>R4YUM5</accession>
<dbReference type="InterPro" id="IPR000055">
    <property type="entry name" value="Restrct_endonuc_typeI_TRD"/>
</dbReference>
<dbReference type="Pfam" id="PF01420">
    <property type="entry name" value="Methylase_S"/>
    <property type="match status" value="1"/>
</dbReference>
<dbReference type="GO" id="GO:0003677">
    <property type="term" value="F:DNA binding"/>
    <property type="evidence" value="ECO:0007669"/>
    <property type="project" value="UniProtKB-KW"/>
</dbReference>
<keyword evidence="3" id="KW-0238">DNA-binding</keyword>
<comment type="similarity">
    <text evidence="1">Belongs to the type-I restriction system S methylase family.</text>
</comment>
<dbReference type="PATRIC" id="fig|698738.3.peg.3951"/>
<evidence type="ECO:0000313" key="6">
    <source>
        <dbReference type="Proteomes" id="UP000032749"/>
    </source>
</evidence>
<proteinExistence type="inferred from homology"/>
<evidence type="ECO:0000256" key="3">
    <source>
        <dbReference type="ARBA" id="ARBA00023125"/>
    </source>
</evidence>
<dbReference type="AlphaFoldDB" id="R4YUM5"/>
<dbReference type="Proteomes" id="UP000032749">
    <property type="component" value="Chromosome"/>
</dbReference>
<keyword evidence="2" id="KW-0680">Restriction system</keyword>
<dbReference type="Gene3D" id="3.90.220.20">
    <property type="entry name" value="DNA methylase specificity domains"/>
    <property type="match status" value="2"/>
</dbReference>
<dbReference type="KEGG" id="oai:OLEAN_C37970"/>
<dbReference type="STRING" id="698738.OLEAN_C37970"/>
<reference evidence="5 6" key="1">
    <citation type="journal article" date="2013" name="Nat. Commun.">
        <title>Genome sequence and functional genomic analysis of the oil-degrading bacterium Oleispira antarctica.</title>
        <authorList>
            <person name="Kube M."/>
            <person name="Chernikova T.N."/>
            <person name="Al-Ramahi Y."/>
            <person name="Beloqui A."/>
            <person name="Lopez-Cortez N."/>
            <person name="Guazzaroni M.E."/>
            <person name="Heipieper H.J."/>
            <person name="Klages S."/>
            <person name="Kotsyurbenko O.R."/>
            <person name="Langer I."/>
            <person name="Nechitaylo T.Y."/>
            <person name="Lunsdorf H."/>
            <person name="Fernandez M."/>
            <person name="Juarez S."/>
            <person name="Ciordia S."/>
            <person name="Singer A."/>
            <person name="Kagan O."/>
            <person name="Egorova O."/>
            <person name="Petit P.A."/>
            <person name="Stogios P."/>
            <person name="Kim Y."/>
            <person name="Tchigvintsev A."/>
            <person name="Flick R."/>
            <person name="Denaro R."/>
            <person name="Genovese M."/>
            <person name="Albar J.P."/>
            <person name="Reva O.N."/>
            <person name="Martinez-Gomariz M."/>
            <person name="Tran H."/>
            <person name="Ferrer M."/>
            <person name="Savchenko A."/>
            <person name="Yakunin A.F."/>
            <person name="Yakimov M.M."/>
            <person name="Golyshina O.V."/>
            <person name="Reinhardt R."/>
            <person name="Golyshin P.N."/>
        </authorList>
    </citation>
    <scope>NUCLEOTIDE SEQUENCE [LARGE SCALE GENOMIC DNA]</scope>
</reference>